<organism evidence="5 6">
    <name type="scientific">Corynebacterium massiliense DSM 45435</name>
    <dbReference type="NCBI Taxonomy" id="1121364"/>
    <lineage>
        <taxon>Bacteria</taxon>
        <taxon>Bacillati</taxon>
        <taxon>Actinomycetota</taxon>
        <taxon>Actinomycetes</taxon>
        <taxon>Mycobacteriales</taxon>
        <taxon>Corynebacteriaceae</taxon>
        <taxon>Corynebacterium</taxon>
    </lineage>
</organism>
<dbReference type="GO" id="GO:0016491">
    <property type="term" value="F:oxidoreductase activity"/>
    <property type="evidence" value="ECO:0007669"/>
    <property type="project" value="UniProtKB-KW"/>
</dbReference>
<sequence length="290" mass="32324">MGDMRNVPMLKLNDDTLMPQLGLGTYKLTDDECVTVVRQAIELGYRRFDTASMYGNEEALGKALREAFAAGDVARDDVFVTTKLWNDQQGADHVDAAFGESMKRLGLDYIDLYLIHWPWPQGGLYNETFEEMGRLQGMGQVQSIGVANFYEEVLDDLIETTGITPVLNQVELHPGFTQPELRAFHDSHDIVTEAWAPLARGVVLNNPKIEEIAAAHEVTTGQVVLRYLAQHNISIIPKTSSKERLEENLASFRFELTGEEMAEIDALASAPGFGRMFKDPREFPGESANA</sequence>
<dbReference type="CDD" id="cd19071">
    <property type="entry name" value="AKR_AKR1-5-like"/>
    <property type="match status" value="1"/>
</dbReference>
<evidence type="ECO:0000313" key="6">
    <source>
        <dbReference type="Proteomes" id="UP001220064"/>
    </source>
</evidence>
<comment type="similarity">
    <text evidence="1">Belongs to the aldo/keto reductase family.</text>
</comment>
<dbReference type="EMBL" id="CP063189">
    <property type="protein sequence ID" value="WCZ32086.1"/>
    <property type="molecule type" value="Genomic_DNA"/>
</dbReference>
<evidence type="ECO:0000313" key="5">
    <source>
        <dbReference type="EMBL" id="WCZ32086.1"/>
    </source>
</evidence>
<dbReference type="Gene3D" id="3.20.20.100">
    <property type="entry name" value="NADP-dependent oxidoreductase domain"/>
    <property type="match status" value="1"/>
</dbReference>
<evidence type="ECO:0000256" key="2">
    <source>
        <dbReference type="ARBA" id="ARBA00022857"/>
    </source>
</evidence>
<name>A0ABY7U5Y9_9CORY</name>
<keyword evidence="3 5" id="KW-0560">Oxidoreductase</keyword>
<feature type="domain" description="NADP-dependent oxidoreductase" evidence="4">
    <location>
        <begin position="21"/>
        <end position="267"/>
    </location>
</feature>
<evidence type="ECO:0000259" key="4">
    <source>
        <dbReference type="Pfam" id="PF00248"/>
    </source>
</evidence>
<dbReference type="PANTHER" id="PTHR43827">
    <property type="entry name" value="2,5-DIKETO-D-GLUCONIC ACID REDUCTASE"/>
    <property type="match status" value="1"/>
</dbReference>
<dbReference type="EC" id="1.-.-.-" evidence="5"/>
<dbReference type="PIRSF" id="PIRSF000097">
    <property type="entry name" value="AKR"/>
    <property type="match status" value="1"/>
</dbReference>
<evidence type="ECO:0000256" key="3">
    <source>
        <dbReference type="ARBA" id="ARBA00023002"/>
    </source>
</evidence>
<dbReference type="PANTHER" id="PTHR43827:SF3">
    <property type="entry name" value="NADP-DEPENDENT OXIDOREDUCTASE DOMAIN-CONTAINING PROTEIN"/>
    <property type="match status" value="1"/>
</dbReference>
<protein>
    <submittedName>
        <fullName evidence="5">Oxidoreductase</fullName>
        <ecNumber evidence="5">1.-.-.-</ecNumber>
    </submittedName>
</protein>
<dbReference type="InterPro" id="IPR036812">
    <property type="entry name" value="NAD(P)_OxRdtase_dom_sf"/>
</dbReference>
<dbReference type="PRINTS" id="PR00069">
    <property type="entry name" value="ALDKETRDTASE"/>
</dbReference>
<dbReference type="Pfam" id="PF00248">
    <property type="entry name" value="Aldo_ket_red"/>
    <property type="match status" value="1"/>
</dbReference>
<proteinExistence type="inferred from homology"/>
<dbReference type="RefSeq" id="WP_022862891.1">
    <property type="nucleotide sequence ID" value="NZ_ATVG01000004.1"/>
</dbReference>
<gene>
    <name evidence="5" type="ORF">CMASS_03155</name>
</gene>
<reference evidence="5 6" key="1">
    <citation type="submission" date="2020-10" db="EMBL/GenBank/DDBJ databases">
        <title>Complete genome sequence of Corynebacterium massiliense DSM 45435, type strain of Corynebacterium massiliense.</title>
        <authorList>
            <person name="Busche T."/>
            <person name="Kalinowski J."/>
            <person name="Ruckert C."/>
        </authorList>
    </citation>
    <scope>NUCLEOTIDE SEQUENCE [LARGE SCALE GENOMIC DNA]</scope>
    <source>
        <strain evidence="5 6">DSM 45435</strain>
    </source>
</reference>
<keyword evidence="2" id="KW-0521">NADP</keyword>
<dbReference type="InterPro" id="IPR020471">
    <property type="entry name" value="AKR"/>
</dbReference>
<dbReference type="Proteomes" id="UP001220064">
    <property type="component" value="Chromosome"/>
</dbReference>
<dbReference type="SUPFAM" id="SSF51430">
    <property type="entry name" value="NAD(P)-linked oxidoreductase"/>
    <property type="match status" value="1"/>
</dbReference>
<evidence type="ECO:0000256" key="1">
    <source>
        <dbReference type="ARBA" id="ARBA00007905"/>
    </source>
</evidence>
<accession>A0ABY7U5Y9</accession>
<keyword evidence="6" id="KW-1185">Reference proteome</keyword>
<dbReference type="InterPro" id="IPR023210">
    <property type="entry name" value="NADP_OxRdtase_dom"/>
</dbReference>